<protein>
    <recommendedName>
        <fullName evidence="3">Transcriptional regulator, AbiEi antitoxin, Type IV TA system</fullName>
    </recommendedName>
</protein>
<dbReference type="eggNOG" id="COG5340">
    <property type="taxonomic scope" value="Bacteria"/>
</dbReference>
<gene>
    <name evidence="1" type="ORF">SAMN04488565_1129</name>
</gene>
<proteinExistence type="predicted"/>
<dbReference type="EMBL" id="FNKB01000001">
    <property type="protein sequence ID" value="SDQ17817.1"/>
    <property type="molecule type" value="Genomic_DNA"/>
</dbReference>
<dbReference type="AlphaFoldDB" id="A0A1H0YRH6"/>
<evidence type="ECO:0000313" key="1">
    <source>
        <dbReference type="EMBL" id="SDQ17817.1"/>
    </source>
</evidence>
<dbReference type="OrthoDB" id="5517693at2"/>
<accession>A0A1H0YRH6</accession>
<name>A0A1H0YRH6_9MICO</name>
<organism evidence="1 2">
    <name type="scientific">Leucobacter chromiiresistens</name>
    <dbReference type="NCBI Taxonomy" id="1079994"/>
    <lineage>
        <taxon>Bacteria</taxon>
        <taxon>Bacillati</taxon>
        <taxon>Actinomycetota</taxon>
        <taxon>Actinomycetes</taxon>
        <taxon>Micrococcales</taxon>
        <taxon>Microbacteriaceae</taxon>
        <taxon>Leucobacter</taxon>
    </lineage>
</organism>
<dbReference type="STRING" id="1079994.SAMN04488565_1129"/>
<reference evidence="1 2" key="1">
    <citation type="submission" date="2016-10" db="EMBL/GenBank/DDBJ databases">
        <authorList>
            <person name="de Groot N.N."/>
        </authorList>
    </citation>
    <scope>NUCLEOTIDE SEQUENCE [LARGE SCALE GENOMIC DNA]</scope>
    <source>
        <strain evidence="1 2">DSM 22788</strain>
    </source>
</reference>
<dbReference type="Proteomes" id="UP000182690">
    <property type="component" value="Unassembled WGS sequence"/>
</dbReference>
<evidence type="ECO:0000313" key="2">
    <source>
        <dbReference type="Proteomes" id="UP000182690"/>
    </source>
</evidence>
<sequence>MHHPDHVTRVATALEHTDHQRHGMQRRAVAAKFRSGAWQRVGRNGCVEASTWQRWYAQDRHLASVLVAHRESHGHSPPVFSHVSAAVLLGLPLWGFRNDAVHVIATTSHARSRTLIRHQLPLDERDIVEVDGMRCTGPDRTLIDLAATESEELLVAYADAHLRSQARSERTVDAAACSAWREHLRSHTRNAPGARGVRRLRRVIEFADGRADSPLESISRLHFDRLGIEVEPQFAVPAPGGGRYFVDFRLVGLGVLGECDGAQKYLDPRMLGERSPGEAVLREKRRDDWITGSSGSRMIHWGHRDTSTTEHFAAMLRAFGVPLPLRHR</sequence>
<evidence type="ECO:0008006" key="3">
    <source>
        <dbReference type="Google" id="ProtNLM"/>
    </source>
</evidence>